<dbReference type="EMBL" id="CP030050">
    <property type="protein sequence ID" value="QOZ67166.1"/>
    <property type="molecule type" value="Genomic_DNA"/>
</dbReference>
<sequence length="87" mass="9262">MSAREEILQLKRAGIGTASAEALLARMQAKSDELCAQRDEKKADRARSNRGYLGDGNGEGSPVVFFGLGKSARIHQGAGACPKARYP</sequence>
<evidence type="ECO:0000256" key="1">
    <source>
        <dbReference type="SAM" id="MobiDB-lite"/>
    </source>
</evidence>
<name>A0AAE7TGU9_9BRAD</name>
<protein>
    <submittedName>
        <fullName evidence="2">Uncharacterized protein</fullName>
    </submittedName>
</protein>
<feature type="region of interest" description="Disordered" evidence="1">
    <location>
        <begin position="35"/>
        <end position="59"/>
    </location>
</feature>
<dbReference type="Proteomes" id="UP000594015">
    <property type="component" value="Chromosome"/>
</dbReference>
<reference evidence="2 3" key="1">
    <citation type="submission" date="2018-06" db="EMBL/GenBank/DDBJ databases">
        <title>Comparative genomics of Bradyrhizobium nodulating Arachidis hypogaea.</title>
        <authorList>
            <person name="Li Y."/>
        </authorList>
    </citation>
    <scope>NUCLEOTIDE SEQUENCE [LARGE SCALE GENOMIC DNA]</scope>
    <source>
        <strain evidence="2 3">CCBAU 051107</strain>
    </source>
</reference>
<accession>A0AAE7TGU9</accession>
<organism evidence="2 3">
    <name type="scientific">Bradyrhizobium arachidis</name>
    <dbReference type="NCBI Taxonomy" id="858423"/>
    <lineage>
        <taxon>Bacteria</taxon>
        <taxon>Pseudomonadati</taxon>
        <taxon>Pseudomonadota</taxon>
        <taxon>Alphaproteobacteria</taxon>
        <taxon>Hyphomicrobiales</taxon>
        <taxon>Nitrobacteraceae</taxon>
        <taxon>Bradyrhizobium</taxon>
    </lineage>
</organism>
<gene>
    <name evidence="2" type="ORF">WN72_13205</name>
</gene>
<evidence type="ECO:0000313" key="2">
    <source>
        <dbReference type="EMBL" id="QOZ67166.1"/>
    </source>
</evidence>
<dbReference type="KEGG" id="barh:WN72_13205"/>
<proteinExistence type="predicted"/>
<dbReference type="AlphaFoldDB" id="A0AAE7TGU9"/>
<feature type="compositionally biased region" description="Basic and acidic residues" evidence="1">
    <location>
        <begin position="35"/>
        <end position="47"/>
    </location>
</feature>
<evidence type="ECO:0000313" key="3">
    <source>
        <dbReference type="Proteomes" id="UP000594015"/>
    </source>
</evidence>